<organism evidence="3 4">
    <name type="scientific">Candidatus Phycosocius bacilliformis</name>
    <dbReference type="NCBI Taxonomy" id="1445552"/>
    <lineage>
        <taxon>Bacteria</taxon>
        <taxon>Pseudomonadati</taxon>
        <taxon>Pseudomonadota</taxon>
        <taxon>Alphaproteobacteria</taxon>
        <taxon>Caulobacterales</taxon>
        <taxon>Caulobacterales incertae sedis</taxon>
        <taxon>Candidatus Phycosocius</taxon>
    </lineage>
</organism>
<proteinExistence type="predicted"/>
<dbReference type="InterPro" id="IPR049243">
    <property type="entry name" value="DUF6878"/>
</dbReference>
<dbReference type="Proteomes" id="UP000245086">
    <property type="component" value="Unassembled WGS sequence"/>
</dbReference>
<evidence type="ECO:0000313" key="3">
    <source>
        <dbReference type="EMBL" id="GBF59158.1"/>
    </source>
</evidence>
<comment type="caution">
    <text evidence="3">The sequence shown here is derived from an EMBL/GenBank/DDBJ whole genome shotgun (WGS) entry which is preliminary data.</text>
</comment>
<feature type="domain" description="DUF6878" evidence="2">
    <location>
        <begin position="32"/>
        <end position="144"/>
    </location>
</feature>
<keyword evidence="4" id="KW-1185">Reference proteome</keyword>
<dbReference type="RefSeq" id="WP_133245837.1">
    <property type="nucleotide sequence ID" value="NZ_BFBR01000010.1"/>
</dbReference>
<protein>
    <recommendedName>
        <fullName evidence="2">DUF6878 domain-containing protein</fullName>
    </recommendedName>
</protein>
<evidence type="ECO:0000313" key="4">
    <source>
        <dbReference type="Proteomes" id="UP000245086"/>
    </source>
</evidence>
<reference evidence="3" key="1">
    <citation type="journal article" date="2018" name="Genome Announc.">
        <title>Draft Genome Sequence of "Candidatus Phycosocius bacilliformis," an Alphaproteobacterial Ectosymbiont of the Hydrocarbon-Producing Green Alga Botryococcus braunii.</title>
        <authorList>
            <person name="Tanabe Y."/>
            <person name="Yamaguchi H."/>
            <person name="Watanabe M.M."/>
        </authorList>
    </citation>
    <scope>NUCLEOTIDE SEQUENCE [LARGE SCALE GENOMIC DNA]</scope>
    <source>
        <strain evidence="3">BOTRYCO-2</strain>
    </source>
</reference>
<dbReference type="OrthoDB" id="7259981at2"/>
<dbReference type="AlphaFoldDB" id="A0A2P2EDM5"/>
<gene>
    <name evidence="3" type="ORF">PbB2_02850</name>
</gene>
<accession>A0A2P2EDM5</accession>
<evidence type="ECO:0000256" key="1">
    <source>
        <dbReference type="SAM" id="MobiDB-lite"/>
    </source>
</evidence>
<name>A0A2P2EDM5_9PROT</name>
<dbReference type="EMBL" id="BFBR01000010">
    <property type="protein sequence ID" value="GBF59158.1"/>
    <property type="molecule type" value="Genomic_DNA"/>
</dbReference>
<evidence type="ECO:0000259" key="2">
    <source>
        <dbReference type="Pfam" id="PF21798"/>
    </source>
</evidence>
<feature type="region of interest" description="Disordered" evidence="1">
    <location>
        <begin position="138"/>
        <end position="157"/>
    </location>
</feature>
<dbReference type="Pfam" id="PF21798">
    <property type="entry name" value="DUF6878"/>
    <property type="match status" value="1"/>
</dbReference>
<sequence>MTYDPIEMAAETKRAMDARSDRVKLLARQVATALAALDPEILEIFLPYSGCGDSGCTDNLIIVHGETAKTEPAPPKVTNCATEIGITIENAMDEIFCLAEELHFEGWENNNGGSGTVIVDVKNGTAKVEHSWIVETTEDQTFDFAPSEPPTQADSNA</sequence>